<organism evidence="9 10">
    <name type="scientific">Nonomuraea aridisoli</name>
    <dbReference type="NCBI Taxonomy" id="2070368"/>
    <lineage>
        <taxon>Bacteria</taxon>
        <taxon>Bacillati</taxon>
        <taxon>Actinomycetota</taxon>
        <taxon>Actinomycetes</taxon>
        <taxon>Streptosporangiales</taxon>
        <taxon>Streptosporangiaceae</taxon>
        <taxon>Nonomuraea</taxon>
    </lineage>
</organism>
<dbReference type="InterPro" id="IPR011032">
    <property type="entry name" value="GroES-like_sf"/>
</dbReference>
<comment type="caution">
    <text evidence="9">The sequence shown here is derived from an EMBL/GenBank/DDBJ whole genome shotgun (WGS) entry which is preliminary data.</text>
</comment>
<evidence type="ECO:0000256" key="4">
    <source>
        <dbReference type="ARBA" id="ARBA00022833"/>
    </source>
</evidence>
<protein>
    <submittedName>
        <fullName evidence="9">Alcohol dehydrogenase</fullName>
    </submittedName>
</protein>
<keyword evidence="6" id="KW-0520">NAD</keyword>
<comment type="cofactor">
    <cofactor evidence="1 7">
        <name>Zn(2+)</name>
        <dbReference type="ChEBI" id="CHEBI:29105"/>
    </cofactor>
</comment>
<feature type="domain" description="Enoyl reductase (ER)" evidence="8">
    <location>
        <begin position="12"/>
        <end position="366"/>
    </location>
</feature>
<comment type="similarity">
    <text evidence="2 7">Belongs to the zinc-containing alcohol dehydrogenase family.</text>
</comment>
<dbReference type="GO" id="GO:0005829">
    <property type="term" value="C:cytosol"/>
    <property type="evidence" value="ECO:0007669"/>
    <property type="project" value="TreeGrafter"/>
</dbReference>
<proteinExistence type="inferred from homology"/>
<dbReference type="PANTHER" id="PTHR43880">
    <property type="entry name" value="ALCOHOL DEHYDROGENASE"/>
    <property type="match status" value="1"/>
</dbReference>
<keyword evidence="5" id="KW-0560">Oxidoreductase</keyword>
<evidence type="ECO:0000256" key="7">
    <source>
        <dbReference type="RuleBase" id="RU361277"/>
    </source>
</evidence>
<dbReference type="EMBL" id="POUD01000124">
    <property type="protein sequence ID" value="PZG14597.1"/>
    <property type="molecule type" value="Genomic_DNA"/>
</dbReference>
<dbReference type="InterPro" id="IPR020843">
    <property type="entry name" value="ER"/>
</dbReference>
<accession>A0A2W2EZ23</accession>
<dbReference type="Proteomes" id="UP000249304">
    <property type="component" value="Unassembled WGS sequence"/>
</dbReference>
<dbReference type="PROSITE" id="PS00059">
    <property type="entry name" value="ADH_ZINC"/>
    <property type="match status" value="1"/>
</dbReference>
<dbReference type="Gene3D" id="3.40.50.720">
    <property type="entry name" value="NAD(P)-binding Rossmann-like Domain"/>
    <property type="match status" value="1"/>
</dbReference>
<dbReference type="GO" id="GO:0008270">
    <property type="term" value="F:zinc ion binding"/>
    <property type="evidence" value="ECO:0007669"/>
    <property type="project" value="InterPro"/>
</dbReference>
<evidence type="ECO:0000256" key="6">
    <source>
        <dbReference type="ARBA" id="ARBA00023027"/>
    </source>
</evidence>
<dbReference type="SMART" id="SM00829">
    <property type="entry name" value="PKS_ER"/>
    <property type="match status" value="1"/>
</dbReference>
<gene>
    <name evidence="9" type="ORF">C1J01_26505</name>
</gene>
<keyword evidence="4 7" id="KW-0862">Zinc</keyword>
<dbReference type="AlphaFoldDB" id="A0A2W2EZ23"/>
<sequence>MPRTALAAVHDGRGDRLTVREIQVADPGPGEVLVRIAASGVCGSDRHVLDGEWSLPTPTVMGHEGAGVVEQVGAGVTDVAPGDTVILSWYYPCRRCRACAAGKAWACTGTRSNECLLPDGTTRLRDAAGVVYPYLAVGTMSEYAVVPESAAVRVPADVPMDVASLIGCSITTGVGAVVNNAKVPAGASAVVVGCGGVGLAVVMGLALAGAYPIVAVDTAEEKLAAARSFGATHTVRAGGDAAQVAAEVAEITSGGADYAFEVIGRVETVESLPSLLTTGGVGVLVGLPPQGAKAGIDVLELAEAGKTLIGSNYGGAVPSLDFPRLARLYLAGRLPLDSLISHRVRLDEVNDAFDAMRAGTRTRSVIVFE</sequence>
<evidence type="ECO:0000256" key="5">
    <source>
        <dbReference type="ARBA" id="ARBA00023002"/>
    </source>
</evidence>
<dbReference type="InterPro" id="IPR002328">
    <property type="entry name" value="ADH_Zn_CS"/>
</dbReference>
<dbReference type="InterPro" id="IPR013154">
    <property type="entry name" value="ADH-like_N"/>
</dbReference>
<keyword evidence="10" id="KW-1185">Reference proteome</keyword>
<dbReference type="PANTHER" id="PTHR43880:SF12">
    <property type="entry name" value="ALCOHOL DEHYDROGENASE CLASS-3"/>
    <property type="match status" value="1"/>
</dbReference>
<evidence type="ECO:0000256" key="3">
    <source>
        <dbReference type="ARBA" id="ARBA00022723"/>
    </source>
</evidence>
<dbReference type="GO" id="GO:0046294">
    <property type="term" value="P:formaldehyde catabolic process"/>
    <property type="evidence" value="ECO:0007669"/>
    <property type="project" value="TreeGrafter"/>
</dbReference>
<evidence type="ECO:0000256" key="2">
    <source>
        <dbReference type="ARBA" id="ARBA00008072"/>
    </source>
</evidence>
<dbReference type="InterPro" id="IPR013149">
    <property type="entry name" value="ADH-like_C"/>
</dbReference>
<dbReference type="SUPFAM" id="SSF51735">
    <property type="entry name" value="NAD(P)-binding Rossmann-fold domains"/>
    <property type="match status" value="1"/>
</dbReference>
<evidence type="ECO:0000313" key="9">
    <source>
        <dbReference type="EMBL" id="PZG14597.1"/>
    </source>
</evidence>
<dbReference type="SUPFAM" id="SSF50129">
    <property type="entry name" value="GroES-like"/>
    <property type="match status" value="2"/>
</dbReference>
<dbReference type="FunFam" id="3.40.50.720:FF:000003">
    <property type="entry name" value="S-(hydroxymethyl)glutathione dehydrogenase"/>
    <property type="match status" value="1"/>
</dbReference>
<dbReference type="Pfam" id="PF00107">
    <property type="entry name" value="ADH_zinc_N"/>
    <property type="match status" value="1"/>
</dbReference>
<evidence type="ECO:0000313" key="10">
    <source>
        <dbReference type="Proteomes" id="UP000249304"/>
    </source>
</evidence>
<dbReference type="Pfam" id="PF08240">
    <property type="entry name" value="ADH_N"/>
    <property type="match status" value="1"/>
</dbReference>
<dbReference type="GO" id="GO:0051903">
    <property type="term" value="F:S-(hydroxymethyl)glutathione dehydrogenase [NAD(P)+] activity"/>
    <property type="evidence" value="ECO:0007669"/>
    <property type="project" value="TreeGrafter"/>
</dbReference>
<name>A0A2W2EZ23_9ACTN</name>
<evidence type="ECO:0000259" key="8">
    <source>
        <dbReference type="SMART" id="SM00829"/>
    </source>
</evidence>
<reference evidence="9 10" key="1">
    <citation type="submission" date="2018-01" db="EMBL/GenBank/DDBJ databases">
        <title>Draft genome sequence of Nonomuraea sp. KC333.</title>
        <authorList>
            <person name="Sahin N."/>
            <person name="Saygin H."/>
            <person name="Ay H."/>
        </authorList>
    </citation>
    <scope>NUCLEOTIDE SEQUENCE [LARGE SCALE GENOMIC DNA]</scope>
    <source>
        <strain evidence="9 10">KC333</strain>
    </source>
</reference>
<dbReference type="OrthoDB" id="334894at2"/>
<keyword evidence="3 7" id="KW-0479">Metal-binding</keyword>
<dbReference type="Gene3D" id="3.90.180.10">
    <property type="entry name" value="Medium-chain alcohol dehydrogenases, catalytic domain"/>
    <property type="match status" value="1"/>
</dbReference>
<evidence type="ECO:0000256" key="1">
    <source>
        <dbReference type="ARBA" id="ARBA00001947"/>
    </source>
</evidence>
<dbReference type="InterPro" id="IPR036291">
    <property type="entry name" value="NAD(P)-bd_dom_sf"/>
</dbReference>
<dbReference type="RefSeq" id="WP_111181694.1">
    <property type="nucleotide sequence ID" value="NZ_POUD01000124.1"/>
</dbReference>